<feature type="compositionally biased region" description="Basic and acidic residues" evidence="1">
    <location>
        <begin position="72"/>
        <end position="89"/>
    </location>
</feature>
<feature type="compositionally biased region" description="Basic residues" evidence="1">
    <location>
        <begin position="115"/>
        <end position="125"/>
    </location>
</feature>
<accession>A0AAW2M4U3</accession>
<comment type="caution">
    <text evidence="2">The sequence shown here is derived from an EMBL/GenBank/DDBJ whole genome shotgun (WGS) entry which is preliminary data.</text>
</comment>
<dbReference type="PANTHER" id="PTHR37614">
    <property type="entry name" value="OS02G0121400 PROTEIN"/>
    <property type="match status" value="1"/>
</dbReference>
<organism evidence="2">
    <name type="scientific">Sesamum radiatum</name>
    <name type="common">Black benniseed</name>
    <dbReference type="NCBI Taxonomy" id="300843"/>
    <lineage>
        <taxon>Eukaryota</taxon>
        <taxon>Viridiplantae</taxon>
        <taxon>Streptophyta</taxon>
        <taxon>Embryophyta</taxon>
        <taxon>Tracheophyta</taxon>
        <taxon>Spermatophyta</taxon>
        <taxon>Magnoliopsida</taxon>
        <taxon>eudicotyledons</taxon>
        <taxon>Gunneridae</taxon>
        <taxon>Pentapetalae</taxon>
        <taxon>asterids</taxon>
        <taxon>lamiids</taxon>
        <taxon>Lamiales</taxon>
        <taxon>Pedaliaceae</taxon>
        <taxon>Sesamum</taxon>
    </lineage>
</organism>
<proteinExistence type="predicted"/>
<dbReference type="EMBL" id="JACGWJ010000023">
    <property type="protein sequence ID" value="KAL0325869.1"/>
    <property type="molecule type" value="Genomic_DNA"/>
</dbReference>
<gene>
    <name evidence="2" type="ORF">Sradi_5156200</name>
</gene>
<sequence>MRESSTIELSSLLASATEDEIFVAQILLDLPGMMGLLDSLAGFQWGSKRRRSCLVEDPSSSRAPSSRSPSCHRTDVEIEGRKPQAKAEEDAAAATGSPVSPLHFSPSESDDKPRHTLKKSSKRRSKEQYVDMIEELTQRRDLLRGEIENVTKYYNKLNAYNLQLKALKQEVLNSCIKEEDPETETSRLVNLGLQSTHHNQIGVAPQQQQQQPLVADEMAEKFEHSLGPITTQFYSGLGPVSRHVGLPDLNISAEGGALDMSSGIADRRARCAEARRRRRGIMKIKAMRRACGIRLGGRR</sequence>
<feature type="compositionally biased region" description="Low complexity" evidence="1">
    <location>
        <begin position="58"/>
        <end position="69"/>
    </location>
</feature>
<feature type="region of interest" description="Disordered" evidence="1">
    <location>
        <begin position="56"/>
        <end position="127"/>
    </location>
</feature>
<evidence type="ECO:0000256" key="1">
    <source>
        <dbReference type="SAM" id="MobiDB-lite"/>
    </source>
</evidence>
<evidence type="ECO:0000313" key="2">
    <source>
        <dbReference type="EMBL" id="KAL0325869.1"/>
    </source>
</evidence>
<dbReference type="PANTHER" id="PTHR37614:SF2">
    <property type="entry name" value="OS02G0121400 PROTEIN"/>
    <property type="match status" value="1"/>
</dbReference>
<protein>
    <submittedName>
        <fullName evidence="2">Uncharacterized protein</fullName>
    </submittedName>
</protein>
<reference evidence="2" key="1">
    <citation type="submission" date="2020-06" db="EMBL/GenBank/DDBJ databases">
        <authorList>
            <person name="Li T."/>
            <person name="Hu X."/>
            <person name="Zhang T."/>
            <person name="Song X."/>
            <person name="Zhang H."/>
            <person name="Dai N."/>
            <person name="Sheng W."/>
            <person name="Hou X."/>
            <person name="Wei L."/>
        </authorList>
    </citation>
    <scope>NUCLEOTIDE SEQUENCE</scope>
    <source>
        <strain evidence="2">G02</strain>
        <tissue evidence="2">Leaf</tissue>
    </source>
</reference>
<reference evidence="2" key="2">
    <citation type="journal article" date="2024" name="Plant">
        <title>Genomic evolution and insights into agronomic trait innovations of Sesamum species.</title>
        <authorList>
            <person name="Miao H."/>
            <person name="Wang L."/>
            <person name="Qu L."/>
            <person name="Liu H."/>
            <person name="Sun Y."/>
            <person name="Le M."/>
            <person name="Wang Q."/>
            <person name="Wei S."/>
            <person name="Zheng Y."/>
            <person name="Lin W."/>
            <person name="Duan Y."/>
            <person name="Cao H."/>
            <person name="Xiong S."/>
            <person name="Wang X."/>
            <person name="Wei L."/>
            <person name="Li C."/>
            <person name="Ma Q."/>
            <person name="Ju M."/>
            <person name="Zhao R."/>
            <person name="Li G."/>
            <person name="Mu C."/>
            <person name="Tian Q."/>
            <person name="Mei H."/>
            <person name="Zhang T."/>
            <person name="Gao T."/>
            <person name="Zhang H."/>
        </authorList>
    </citation>
    <scope>NUCLEOTIDE SEQUENCE</scope>
    <source>
        <strain evidence="2">G02</strain>
    </source>
</reference>
<name>A0AAW2M4U3_SESRA</name>
<dbReference type="AlphaFoldDB" id="A0AAW2M4U3"/>